<proteinExistence type="predicted"/>
<reference evidence="3" key="2">
    <citation type="journal article" date="2009" name="Genome Res.">
        <title>Comparative genomic analyses of the human fungal pathogens Coccidioides and their relatives.</title>
        <authorList>
            <person name="Sharpton T.J."/>
            <person name="Stajich J.E."/>
            <person name="Rounsley S.D."/>
            <person name="Gardner M.J."/>
            <person name="Wortman J.R."/>
            <person name="Jordar V.S."/>
            <person name="Maiti R."/>
            <person name="Kodira C.D."/>
            <person name="Neafsey D.E."/>
            <person name="Zeng Q."/>
            <person name="Hung C.-Y."/>
            <person name="McMahan C."/>
            <person name="Muszewska A."/>
            <person name="Grynberg M."/>
            <person name="Mandel M.A."/>
            <person name="Kellner E.M."/>
            <person name="Barker B.M."/>
            <person name="Galgiani J.N."/>
            <person name="Orbach M.J."/>
            <person name="Kirkland T.N."/>
            <person name="Cole G.T."/>
            <person name="Henn M.R."/>
            <person name="Birren B.W."/>
            <person name="Taylor J.W."/>
        </authorList>
    </citation>
    <scope>NUCLEOTIDE SEQUENCE [LARGE SCALE GENOMIC DNA]</scope>
    <source>
        <strain evidence="3">RMSCC 3488</strain>
    </source>
</reference>
<protein>
    <submittedName>
        <fullName evidence="2">Uncharacterized protein</fullName>
    </submittedName>
</protein>
<name>A0A0J6FA07_COCPO</name>
<dbReference type="EMBL" id="DS268112">
    <property type="protein sequence ID" value="KMM69876.1"/>
    <property type="molecule type" value="Genomic_DNA"/>
</dbReference>
<evidence type="ECO:0000313" key="3">
    <source>
        <dbReference type="Proteomes" id="UP000054567"/>
    </source>
</evidence>
<accession>A0A0J6FA07</accession>
<reference evidence="2 3" key="1">
    <citation type="submission" date="2007-06" db="EMBL/GenBank/DDBJ databases">
        <title>The Genome Sequence of Coccidioides posadasii RMSCC_3488.</title>
        <authorList>
            <consortium name="Coccidioides Genome Resources Consortium"/>
            <consortium name="The Broad Institute Genome Sequencing Platform"/>
            <person name="Henn M.R."/>
            <person name="Sykes S."/>
            <person name="Young S."/>
            <person name="Jaffe D."/>
            <person name="Berlin A."/>
            <person name="Alvarez P."/>
            <person name="Butler J."/>
            <person name="Gnerre S."/>
            <person name="Grabherr M."/>
            <person name="Mauceli E."/>
            <person name="Brockman W."/>
            <person name="Kodira C."/>
            <person name="Alvarado L."/>
            <person name="Zeng Q."/>
            <person name="Crawford M."/>
            <person name="Antoine C."/>
            <person name="Devon K."/>
            <person name="Galgiani J."/>
            <person name="Orsborn K."/>
            <person name="Lewis M.L."/>
            <person name="Nusbaum C."/>
            <person name="Galagan J."/>
            <person name="Birren B."/>
        </authorList>
    </citation>
    <scope>NUCLEOTIDE SEQUENCE [LARGE SCALE GENOMIC DNA]</scope>
    <source>
        <strain evidence="2 3">RMSCC 3488</strain>
    </source>
</reference>
<evidence type="ECO:0000313" key="2">
    <source>
        <dbReference type="EMBL" id="KMM69876.1"/>
    </source>
</evidence>
<dbReference type="VEuPathDB" id="FungiDB:CPAG_06188"/>
<reference evidence="3" key="3">
    <citation type="journal article" date="2010" name="Genome Res.">
        <title>Population genomic sequencing of Coccidioides fungi reveals recent hybridization and transposon control.</title>
        <authorList>
            <person name="Neafsey D.E."/>
            <person name="Barker B.M."/>
            <person name="Sharpton T.J."/>
            <person name="Stajich J.E."/>
            <person name="Park D.J."/>
            <person name="Whiston E."/>
            <person name="Hung C.-Y."/>
            <person name="McMahan C."/>
            <person name="White J."/>
            <person name="Sykes S."/>
            <person name="Heiman D."/>
            <person name="Young S."/>
            <person name="Zeng Q."/>
            <person name="Abouelleil A."/>
            <person name="Aftuck L."/>
            <person name="Bessette D."/>
            <person name="Brown A."/>
            <person name="FitzGerald M."/>
            <person name="Lui A."/>
            <person name="Macdonald J.P."/>
            <person name="Priest M."/>
            <person name="Orbach M.J."/>
            <person name="Galgiani J.N."/>
            <person name="Kirkland T.N."/>
            <person name="Cole G.T."/>
            <person name="Birren B.W."/>
            <person name="Henn M.R."/>
            <person name="Taylor J.W."/>
            <person name="Rounsley S.D."/>
        </authorList>
    </citation>
    <scope>NUCLEOTIDE SEQUENCE [LARGE SCALE GENOMIC DNA]</scope>
    <source>
        <strain evidence="3">RMSCC 3488</strain>
    </source>
</reference>
<dbReference type="Proteomes" id="UP000054567">
    <property type="component" value="Unassembled WGS sequence"/>
</dbReference>
<dbReference type="AlphaFoldDB" id="A0A0J6FA07"/>
<gene>
    <name evidence="2" type="ORF">CPAG_06188</name>
</gene>
<sequence>MRKSEQKLTAPASTKSEHLATRRLRPLRLSKCEHTPLRHTKALPGFSSTDKAAQRHPGFIQVPLCPSSPLLWPSPTIEPSSQHPPDKHFKGVLLAQLQPGIGAANPGKNVSY</sequence>
<organism evidence="2 3">
    <name type="scientific">Coccidioides posadasii RMSCC 3488</name>
    <dbReference type="NCBI Taxonomy" id="454284"/>
    <lineage>
        <taxon>Eukaryota</taxon>
        <taxon>Fungi</taxon>
        <taxon>Dikarya</taxon>
        <taxon>Ascomycota</taxon>
        <taxon>Pezizomycotina</taxon>
        <taxon>Eurotiomycetes</taxon>
        <taxon>Eurotiomycetidae</taxon>
        <taxon>Onygenales</taxon>
        <taxon>Onygenaceae</taxon>
        <taxon>Coccidioides</taxon>
    </lineage>
</organism>
<feature type="region of interest" description="Disordered" evidence="1">
    <location>
        <begin position="1"/>
        <end position="25"/>
    </location>
</feature>
<evidence type="ECO:0000256" key="1">
    <source>
        <dbReference type="SAM" id="MobiDB-lite"/>
    </source>
</evidence>